<evidence type="ECO:0000313" key="1">
    <source>
        <dbReference type="EMBL" id="NHZ65037.1"/>
    </source>
</evidence>
<organism evidence="1 2">
    <name type="scientific">Massilia genomosp. 1</name>
    <dbReference type="NCBI Taxonomy" id="2609280"/>
    <lineage>
        <taxon>Bacteria</taxon>
        <taxon>Pseudomonadati</taxon>
        <taxon>Pseudomonadota</taxon>
        <taxon>Betaproteobacteria</taxon>
        <taxon>Burkholderiales</taxon>
        <taxon>Oxalobacteraceae</taxon>
        <taxon>Telluria group</taxon>
        <taxon>Massilia</taxon>
    </lineage>
</organism>
<dbReference type="Pfam" id="PF05930">
    <property type="entry name" value="Phage_AlpA"/>
    <property type="match status" value="1"/>
</dbReference>
<evidence type="ECO:0000313" key="2">
    <source>
        <dbReference type="Proteomes" id="UP000610594"/>
    </source>
</evidence>
<name>A0ABX0MSH8_9BURK</name>
<proteinExistence type="predicted"/>
<gene>
    <name evidence="1" type="ORF">F1735_22510</name>
</gene>
<dbReference type="InterPro" id="IPR010260">
    <property type="entry name" value="AlpA"/>
</dbReference>
<comment type="caution">
    <text evidence="1">The sequence shown here is derived from an EMBL/GenBank/DDBJ whole genome shotgun (WGS) entry which is preliminary data.</text>
</comment>
<reference evidence="1 2" key="1">
    <citation type="submission" date="2019-10" db="EMBL/GenBank/DDBJ databases">
        <title>Taxonomy of Antarctic Massilia spp.: description of Massilia rubra sp. nov., Massilia aquatica sp. nov., Massilia mucilaginosa sp. nov., Massilia frigida sp. nov. isolated from streams, lakes and regoliths.</title>
        <authorList>
            <person name="Holochova P."/>
            <person name="Sedlacek I."/>
            <person name="Kralova S."/>
            <person name="Maslanova I."/>
            <person name="Busse H.-J."/>
            <person name="Stankova E."/>
            <person name="Vrbovska V."/>
            <person name="Kovarovic V."/>
            <person name="Bartak M."/>
            <person name="Svec P."/>
            <person name="Pantucek R."/>
        </authorList>
    </citation>
    <scope>NUCLEOTIDE SEQUENCE [LARGE SCALE GENOMIC DNA]</scope>
    <source>
        <strain evidence="1 2">CCM 8694</strain>
    </source>
</reference>
<protein>
    <submittedName>
        <fullName evidence="1">AlpA family phage regulatory protein</fullName>
    </submittedName>
</protein>
<accession>A0ABX0MSH8</accession>
<keyword evidence="2" id="KW-1185">Reference proteome</keyword>
<sequence>MNSYAGTFPKPISLGPRAVVWDSSEIAGWQEQCIASHRQGHVPTISDVGRSVGSNYGKSPIIGAFSIKWRKR</sequence>
<dbReference type="RefSeq" id="WP_167239040.1">
    <property type="nucleotide sequence ID" value="NZ_WHJF01000070.1"/>
</dbReference>
<dbReference type="EMBL" id="WHJF01000070">
    <property type="protein sequence ID" value="NHZ65037.1"/>
    <property type="molecule type" value="Genomic_DNA"/>
</dbReference>
<dbReference type="Proteomes" id="UP000610594">
    <property type="component" value="Unassembled WGS sequence"/>
</dbReference>
<dbReference type="Gene3D" id="1.10.238.160">
    <property type="match status" value="1"/>
</dbReference>